<dbReference type="OrthoDB" id="3734314at2"/>
<evidence type="ECO:0000313" key="2">
    <source>
        <dbReference type="EMBL" id="QUC11233.1"/>
    </source>
</evidence>
<proteinExistence type="predicted"/>
<keyword evidence="4" id="KW-1185">Reference proteome</keyword>
<feature type="compositionally biased region" description="Basic and acidic residues" evidence="1">
    <location>
        <begin position="116"/>
        <end position="126"/>
    </location>
</feature>
<dbReference type="Proteomes" id="UP000273044">
    <property type="component" value="Chromosome"/>
</dbReference>
<sequence>MSEEQSSQETHEVENNQPGQAGVPEGEIIPGETGRDRTDNEKLDDAALRFMADAAYAVAGFAGLVGERARAFYDEQRAEYAKTHPDVESPGAREFLEQLGSHLNRFVDEINKGFRELSDKGREVMKSRPVNPETEKTEPTDPEPAAPEPAEPGPAEPNGEEYGEEYRQPGNK</sequence>
<reference evidence="2" key="2">
    <citation type="submission" date="2021-03" db="EMBL/GenBank/DDBJ databases">
        <title>Human Oral Microbial Genomes.</title>
        <authorList>
            <person name="Johnston C.D."/>
            <person name="Chen T."/>
            <person name="Dewhirst F.E."/>
        </authorList>
    </citation>
    <scope>NUCLEOTIDE SEQUENCE</scope>
    <source>
        <strain evidence="2">F0714</strain>
    </source>
</reference>
<feature type="region of interest" description="Disordered" evidence="1">
    <location>
        <begin position="116"/>
        <end position="172"/>
    </location>
</feature>
<protein>
    <submittedName>
        <fullName evidence="3">Uncharacterized protein</fullName>
    </submittedName>
</protein>
<dbReference type="RefSeq" id="WP_123824005.1">
    <property type="nucleotide sequence ID" value="NZ_CAJZDL010000056.1"/>
</dbReference>
<gene>
    <name evidence="2" type="ORF">J5A53_00550</name>
    <name evidence="3" type="ORF">NCTC12967_02992</name>
</gene>
<dbReference type="GeneID" id="64408392"/>
<dbReference type="Proteomes" id="UP000677180">
    <property type="component" value="Chromosome"/>
</dbReference>
<feature type="compositionally biased region" description="Pro residues" evidence="1">
    <location>
        <begin position="142"/>
        <end position="155"/>
    </location>
</feature>
<dbReference type="AlphaFoldDB" id="A0A448N2R3"/>
<organism evidence="3 4">
    <name type="scientific">Arachnia propionica</name>
    <dbReference type="NCBI Taxonomy" id="1750"/>
    <lineage>
        <taxon>Bacteria</taxon>
        <taxon>Bacillati</taxon>
        <taxon>Actinomycetota</taxon>
        <taxon>Actinomycetes</taxon>
        <taxon>Propionibacteriales</taxon>
        <taxon>Propionibacteriaceae</taxon>
        <taxon>Arachnia</taxon>
    </lineage>
</organism>
<evidence type="ECO:0000256" key="1">
    <source>
        <dbReference type="SAM" id="MobiDB-lite"/>
    </source>
</evidence>
<reference evidence="3 4" key="1">
    <citation type="submission" date="2018-12" db="EMBL/GenBank/DDBJ databases">
        <authorList>
            <consortium name="Pathogen Informatics"/>
        </authorList>
    </citation>
    <scope>NUCLEOTIDE SEQUENCE [LARGE SCALE GENOMIC DNA]</scope>
    <source>
        <strain evidence="3 4">NCTC12967</strain>
    </source>
</reference>
<name>A0A448N2R3_9ACTN</name>
<accession>A0A448N2R3</accession>
<evidence type="ECO:0000313" key="3">
    <source>
        <dbReference type="EMBL" id="VEH71666.1"/>
    </source>
</evidence>
<evidence type="ECO:0000313" key="4">
    <source>
        <dbReference type="Proteomes" id="UP000273044"/>
    </source>
</evidence>
<dbReference type="EMBL" id="CP072385">
    <property type="protein sequence ID" value="QUC11233.1"/>
    <property type="molecule type" value="Genomic_DNA"/>
</dbReference>
<feature type="region of interest" description="Disordered" evidence="1">
    <location>
        <begin position="1"/>
        <end position="41"/>
    </location>
</feature>
<dbReference type="EMBL" id="LR134406">
    <property type="protein sequence ID" value="VEH71666.1"/>
    <property type="molecule type" value="Genomic_DNA"/>
</dbReference>